<dbReference type="SUPFAM" id="SSF159659">
    <property type="entry name" value="Cgl1923-like"/>
    <property type="match status" value="1"/>
</dbReference>
<comment type="caution">
    <text evidence="2">The sequence shown here is derived from an EMBL/GenBank/DDBJ whole genome shotgun (WGS) entry which is preliminary data.</text>
</comment>
<protein>
    <recommendedName>
        <fullName evidence="3">Protein containing DUF75</fullName>
    </recommendedName>
</protein>
<dbReference type="InterPro" id="IPR038389">
    <property type="entry name" value="PSMG2_sf"/>
</dbReference>
<accession>T1CV35</accession>
<gene>
    <name evidence="2" type="ORF">B1B_03506</name>
</gene>
<evidence type="ECO:0000313" key="2">
    <source>
        <dbReference type="EMBL" id="EQD72899.1"/>
    </source>
</evidence>
<evidence type="ECO:0000256" key="1">
    <source>
        <dbReference type="SAM" id="MobiDB-lite"/>
    </source>
</evidence>
<feature type="non-terminal residue" evidence="2">
    <location>
        <position position="152"/>
    </location>
</feature>
<proteinExistence type="predicted"/>
<sequence length="152" mass="16055">MAGPTSDPRIVETRALSLRGSTLVVGFPTHGLVGSVAVSYLVHSLGMTPLGYLQSDRFPPTVVMEAGEVQPPVRLYASRQVPGTKRKGSPLVAVLSDIQPPPELLNGIGKRLLDYAETKGIKLVVALEGPAGGRDATGRRAGGGHEQPFRHE</sequence>
<dbReference type="Gene3D" id="3.40.50.10900">
    <property type="entry name" value="PAC-like subunit"/>
    <property type="match status" value="1"/>
</dbReference>
<dbReference type="AlphaFoldDB" id="T1CV35"/>
<name>T1CV35_9ZZZZ</name>
<feature type="region of interest" description="Disordered" evidence="1">
    <location>
        <begin position="132"/>
        <end position="152"/>
    </location>
</feature>
<dbReference type="PANTHER" id="PTHR35610">
    <property type="entry name" value="3-ISOPROPYLMALATE DEHYDRATASE-RELATED"/>
    <property type="match status" value="1"/>
</dbReference>
<evidence type="ECO:0008006" key="3">
    <source>
        <dbReference type="Google" id="ProtNLM"/>
    </source>
</evidence>
<dbReference type="EMBL" id="AUZY01002155">
    <property type="protein sequence ID" value="EQD72899.1"/>
    <property type="molecule type" value="Genomic_DNA"/>
</dbReference>
<dbReference type="InterPro" id="IPR019151">
    <property type="entry name" value="Proteasome_assmbl_chaperone_2"/>
</dbReference>
<reference evidence="2" key="1">
    <citation type="submission" date="2013-08" db="EMBL/GenBank/DDBJ databases">
        <authorList>
            <person name="Mendez C."/>
            <person name="Richter M."/>
            <person name="Ferrer M."/>
            <person name="Sanchez J."/>
        </authorList>
    </citation>
    <scope>NUCLEOTIDE SEQUENCE</scope>
</reference>
<dbReference type="Pfam" id="PF09754">
    <property type="entry name" value="PAC2"/>
    <property type="match status" value="1"/>
</dbReference>
<reference evidence="2" key="2">
    <citation type="journal article" date="2014" name="ISME J.">
        <title>Microbial stratification in low pH oxic and suboxic macroscopic growths along an acid mine drainage.</title>
        <authorList>
            <person name="Mendez-Garcia C."/>
            <person name="Mesa V."/>
            <person name="Sprenger R.R."/>
            <person name="Richter M."/>
            <person name="Diez M.S."/>
            <person name="Solano J."/>
            <person name="Bargiela R."/>
            <person name="Golyshina O.V."/>
            <person name="Manteca A."/>
            <person name="Ramos J.L."/>
            <person name="Gallego J.R."/>
            <person name="Llorente I."/>
            <person name="Martins Dos Santos V.A."/>
            <person name="Jensen O.N."/>
            <person name="Pelaez A.I."/>
            <person name="Sanchez J."/>
            <person name="Ferrer M."/>
        </authorList>
    </citation>
    <scope>NUCLEOTIDE SEQUENCE</scope>
</reference>
<organism evidence="2">
    <name type="scientific">mine drainage metagenome</name>
    <dbReference type="NCBI Taxonomy" id="410659"/>
    <lineage>
        <taxon>unclassified sequences</taxon>
        <taxon>metagenomes</taxon>
        <taxon>ecological metagenomes</taxon>
    </lineage>
</organism>